<gene>
    <name evidence="2" type="ORF">HF999_16825</name>
</gene>
<organism evidence="2 3">
    <name type="scientific">Tsukamurella spumae</name>
    <dbReference type="NCBI Taxonomy" id="44753"/>
    <lineage>
        <taxon>Bacteria</taxon>
        <taxon>Bacillati</taxon>
        <taxon>Actinomycetota</taxon>
        <taxon>Actinomycetes</taxon>
        <taxon>Mycobacteriales</taxon>
        <taxon>Tsukamurellaceae</taxon>
        <taxon>Tsukamurella</taxon>
    </lineage>
</organism>
<dbReference type="GO" id="GO:0006355">
    <property type="term" value="P:regulation of DNA-templated transcription"/>
    <property type="evidence" value="ECO:0007669"/>
    <property type="project" value="InterPro"/>
</dbReference>
<feature type="domain" description="Ribbon-helix-helix protein CopG" evidence="1">
    <location>
        <begin position="2"/>
        <end position="39"/>
    </location>
</feature>
<dbReference type="Proteomes" id="UP000582646">
    <property type="component" value="Unassembled WGS sequence"/>
</dbReference>
<evidence type="ECO:0000259" key="1">
    <source>
        <dbReference type="Pfam" id="PF01402"/>
    </source>
</evidence>
<name>A0A846X603_9ACTN</name>
<dbReference type="SUPFAM" id="SSF47598">
    <property type="entry name" value="Ribbon-helix-helix"/>
    <property type="match status" value="1"/>
</dbReference>
<protein>
    <submittedName>
        <fullName evidence="2">CopG family transcriptional regulator</fullName>
    </submittedName>
</protein>
<dbReference type="Pfam" id="PF01402">
    <property type="entry name" value="RHH_1"/>
    <property type="match status" value="1"/>
</dbReference>
<dbReference type="InterPro" id="IPR010985">
    <property type="entry name" value="Ribbon_hlx_hlx"/>
</dbReference>
<sequence>MVRTTIYLPEELKAALEARARADGRTESDVIREALTEKLRDHGKTAQDMKFGLFHSGTSTTSADVDDVLTETGFGLA</sequence>
<keyword evidence="3" id="KW-1185">Reference proteome</keyword>
<evidence type="ECO:0000313" key="3">
    <source>
        <dbReference type="Proteomes" id="UP000582646"/>
    </source>
</evidence>
<reference evidence="2 3" key="1">
    <citation type="submission" date="2020-04" db="EMBL/GenBank/DDBJ databases">
        <title>MicrobeNet Type strains.</title>
        <authorList>
            <person name="Nicholson A.C."/>
        </authorList>
    </citation>
    <scope>NUCLEOTIDE SEQUENCE [LARGE SCALE GENOMIC DNA]</scope>
    <source>
        <strain evidence="2 3">DSM 44113</strain>
    </source>
</reference>
<accession>A0A846X603</accession>
<dbReference type="InterPro" id="IPR002145">
    <property type="entry name" value="CopG"/>
</dbReference>
<dbReference type="EMBL" id="JAAXOQ010000025">
    <property type="protein sequence ID" value="NKY20025.1"/>
    <property type="molecule type" value="Genomic_DNA"/>
</dbReference>
<evidence type="ECO:0000313" key="2">
    <source>
        <dbReference type="EMBL" id="NKY20025.1"/>
    </source>
</evidence>
<dbReference type="RefSeq" id="WP_168546999.1">
    <property type="nucleotide sequence ID" value="NZ_BAAAKS010000002.1"/>
</dbReference>
<dbReference type="InterPro" id="IPR013321">
    <property type="entry name" value="Arc_rbn_hlx_hlx"/>
</dbReference>
<dbReference type="CDD" id="cd21631">
    <property type="entry name" value="RHH_CopG_NikR-like"/>
    <property type="match status" value="1"/>
</dbReference>
<proteinExistence type="predicted"/>
<dbReference type="Gene3D" id="1.10.1220.10">
    <property type="entry name" value="Met repressor-like"/>
    <property type="match status" value="1"/>
</dbReference>
<dbReference type="AlphaFoldDB" id="A0A846X603"/>
<comment type="caution">
    <text evidence="2">The sequence shown here is derived from an EMBL/GenBank/DDBJ whole genome shotgun (WGS) entry which is preliminary data.</text>
</comment>